<proteinExistence type="predicted"/>
<dbReference type="EMBL" id="UINC01078583">
    <property type="protein sequence ID" value="SVC19795.1"/>
    <property type="molecule type" value="Genomic_DNA"/>
</dbReference>
<evidence type="ECO:0000256" key="2">
    <source>
        <dbReference type="SAM" id="Phobius"/>
    </source>
</evidence>
<dbReference type="InterPro" id="IPR025874">
    <property type="entry name" value="DZR"/>
</dbReference>
<protein>
    <recommendedName>
        <fullName evidence="3">DZANK-type domain-containing protein</fullName>
    </recommendedName>
</protein>
<evidence type="ECO:0000259" key="3">
    <source>
        <dbReference type="Pfam" id="PF12773"/>
    </source>
</evidence>
<keyword evidence="2" id="KW-1133">Transmembrane helix</keyword>
<reference evidence="4" key="1">
    <citation type="submission" date="2018-05" db="EMBL/GenBank/DDBJ databases">
        <authorList>
            <person name="Lanie J.A."/>
            <person name="Ng W.-L."/>
            <person name="Kazmierczak K.M."/>
            <person name="Andrzejewski T.M."/>
            <person name="Davidsen T.M."/>
            <person name="Wayne K.J."/>
            <person name="Tettelin H."/>
            <person name="Glass J.I."/>
            <person name="Rusch D."/>
            <person name="Podicherti R."/>
            <person name="Tsui H.-C.T."/>
            <person name="Winkler M.E."/>
        </authorList>
    </citation>
    <scope>NUCLEOTIDE SEQUENCE</scope>
</reference>
<keyword evidence="2" id="KW-0812">Transmembrane</keyword>
<feature type="transmembrane region" description="Helical" evidence="2">
    <location>
        <begin position="69"/>
        <end position="90"/>
    </location>
</feature>
<feature type="domain" description="DZANK-type" evidence="3">
    <location>
        <begin position="4"/>
        <end position="47"/>
    </location>
</feature>
<dbReference type="AlphaFoldDB" id="A0A382K7Z5"/>
<dbReference type="Pfam" id="PF12773">
    <property type="entry name" value="DZR"/>
    <property type="match status" value="1"/>
</dbReference>
<feature type="compositionally biased region" description="Polar residues" evidence="1">
    <location>
        <begin position="108"/>
        <end position="123"/>
    </location>
</feature>
<evidence type="ECO:0000256" key="1">
    <source>
        <dbReference type="SAM" id="MobiDB-lite"/>
    </source>
</evidence>
<organism evidence="4">
    <name type="scientific">marine metagenome</name>
    <dbReference type="NCBI Taxonomy" id="408172"/>
    <lineage>
        <taxon>unclassified sequences</taxon>
        <taxon>metagenomes</taxon>
        <taxon>ecological metagenomes</taxon>
    </lineage>
</organism>
<feature type="region of interest" description="Disordered" evidence="1">
    <location>
        <begin position="93"/>
        <end position="123"/>
    </location>
</feature>
<evidence type="ECO:0000313" key="4">
    <source>
        <dbReference type="EMBL" id="SVC19795.1"/>
    </source>
</evidence>
<sequence length="123" mass="12777">MMQCSACQATTQEGKYCSQCGASLQPLVCVACGEAHPPGTIYCTQCGVLIREPVGGSPEGIDNQTQRTIIWSVAGLGLTALILFLAWPVYGPEGRSSSERAPSPLATGVSSVDLSSMTPREAA</sequence>
<accession>A0A382K7Z5</accession>
<name>A0A382K7Z5_9ZZZZ</name>
<feature type="non-terminal residue" evidence="4">
    <location>
        <position position="123"/>
    </location>
</feature>
<gene>
    <name evidence="4" type="ORF">METZ01_LOCUS272649</name>
</gene>
<keyword evidence="2" id="KW-0472">Membrane</keyword>